<dbReference type="Proteomes" id="UP001586593">
    <property type="component" value="Unassembled WGS sequence"/>
</dbReference>
<dbReference type="PANTHER" id="PTHR46865:SF8">
    <property type="entry name" value="POSSIBLE OXIDOREDUCTASE"/>
    <property type="match status" value="1"/>
</dbReference>
<dbReference type="PANTHER" id="PTHR46865">
    <property type="entry name" value="OXIDOREDUCTASE-RELATED"/>
    <property type="match status" value="1"/>
</dbReference>
<gene>
    <name evidence="5" type="ORF">VTK73DRAFT_6764</name>
</gene>
<dbReference type="InterPro" id="IPR002938">
    <property type="entry name" value="FAD-bd"/>
</dbReference>
<keyword evidence="1" id="KW-0285">Flavoprotein</keyword>
<dbReference type="PRINTS" id="PR00420">
    <property type="entry name" value="RNGMNOXGNASE"/>
</dbReference>
<evidence type="ECO:0000313" key="5">
    <source>
        <dbReference type="EMBL" id="KAL1862512.1"/>
    </source>
</evidence>
<dbReference type="SUPFAM" id="SSF51905">
    <property type="entry name" value="FAD/NAD(P)-binding domain"/>
    <property type="match status" value="1"/>
</dbReference>
<organism evidence="5 6">
    <name type="scientific">Phialemonium thermophilum</name>
    <dbReference type="NCBI Taxonomy" id="223376"/>
    <lineage>
        <taxon>Eukaryota</taxon>
        <taxon>Fungi</taxon>
        <taxon>Dikarya</taxon>
        <taxon>Ascomycota</taxon>
        <taxon>Pezizomycotina</taxon>
        <taxon>Sordariomycetes</taxon>
        <taxon>Sordariomycetidae</taxon>
        <taxon>Cephalothecales</taxon>
        <taxon>Cephalothecaceae</taxon>
        <taxon>Phialemonium</taxon>
    </lineage>
</organism>
<comment type="caution">
    <text evidence="5">The sequence shown here is derived from an EMBL/GenBank/DDBJ whole genome shotgun (WGS) entry which is preliminary data.</text>
</comment>
<accession>A0ABR3WI25</accession>
<feature type="domain" description="FAD-binding" evidence="4">
    <location>
        <begin position="281"/>
        <end position="345"/>
    </location>
</feature>
<proteinExistence type="predicted"/>
<dbReference type="Pfam" id="PF01494">
    <property type="entry name" value="FAD_binding_3"/>
    <property type="match status" value="2"/>
</dbReference>
<protein>
    <recommendedName>
        <fullName evidence="4">FAD-binding domain-containing protein</fullName>
    </recommendedName>
</protein>
<keyword evidence="3" id="KW-0560">Oxidoreductase</keyword>
<name>A0ABR3WI25_9PEZI</name>
<evidence type="ECO:0000313" key="6">
    <source>
        <dbReference type="Proteomes" id="UP001586593"/>
    </source>
</evidence>
<reference evidence="5 6" key="1">
    <citation type="journal article" date="2024" name="Commun. Biol.">
        <title>Comparative genomic analysis of thermophilic fungi reveals convergent evolutionary adaptations and gene losses.</title>
        <authorList>
            <person name="Steindorff A.S."/>
            <person name="Aguilar-Pontes M.V."/>
            <person name="Robinson A.J."/>
            <person name="Andreopoulos B."/>
            <person name="LaButti K."/>
            <person name="Kuo A."/>
            <person name="Mondo S."/>
            <person name="Riley R."/>
            <person name="Otillar R."/>
            <person name="Haridas S."/>
            <person name="Lipzen A."/>
            <person name="Grimwood J."/>
            <person name="Schmutz J."/>
            <person name="Clum A."/>
            <person name="Reid I.D."/>
            <person name="Moisan M.C."/>
            <person name="Butler G."/>
            <person name="Nguyen T.T.M."/>
            <person name="Dewar K."/>
            <person name="Conant G."/>
            <person name="Drula E."/>
            <person name="Henrissat B."/>
            <person name="Hansel C."/>
            <person name="Singer S."/>
            <person name="Hutchinson M.I."/>
            <person name="de Vries R.P."/>
            <person name="Natvig D.O."/>
            <person name="Powell A.J."/>
            <person name="Tsang A."/>
            <person name="Grigoriev I.V."/>
        </authorList>
    </citation>
    <scope>NUCLEOTIDE SEQUENCE [LARGE SCALE GENOMIC DNA]</scope>
    <source>
        <strain evidence="5 6">ATCC 24622</strain>
    </source>
</reference>
<keyword evidence="6" id="KW-1185">Reference proteome</keyword>
<dbReference type="Gene3D" id="3.50.50.60">
    <property type="entry name" value="FAD/NAD(P)-binding domain"/>
    <property type="match status" value="1"/>
</dbReference>
<evidence type="ECO:0000256" key="2">
    <source>
        <dbReference type="ARBA" id="ARBA00022827"/>
    </source>
</evidence>
<feature type="domain" description="FAD-binding" evidence="4">
    <location>
        <begin position="7"/>
        <end position="166"/>
    </location>
</feature>
<dbReference type="InterPro" id="IPR036188">
    <property type="entry name" value="FAD/NAD-bd_sf"/>
</dbReference>
<keyword evidence="2" id="KW-0274">FAD</keyword>
<evidence type="ECO:0000259" key="4">
    <source>
        <dbReference type="Pfam" id="PF01494"/>
    </source>
</evidence>
<sequence length="393" mass="43772">MATKPRAIIVGAGIAGLAAAWWLDKAGWTTVVVERAPAIRDGGYIVSLTGACRGTVDRMHLKPLLDEVAYTFDENVIHDSRGRELLRIRYEDVSGGVEGLALCRDDLARTLAKALPESATLRFDETLDDVVEDGDRITATLRRSGDRLEADLLVGADGIRSAVRQRFWKDVNCLEPLGYNYAVYDVEGREGLGSDCISFNSPGHLDVLYRLRNHRLAALHIWRDDHHAPLVLPNRPAGFDVLRDVTSGSKIEIVKTVLDRAEQKGCATVIDDLTMVNLPCWSQGRVVLLGDAAHCLTLMSGQGAGMALVSAEVLGKALMAEKDVPTALASHERKLRPVIERLQERSRTMAAMYIPRTWWRYYLRNLCLWLLPHSWVVQWHANSVKTEIDLTQF</sequence>
<dbReference type="EMBL" id="JAZHXJ010000397">
    <property type="protein sequence ID" value="KAL1862512.1"/>
    <property type="molecule type" value="Genomic_DNA"/>
</dbReference>
<evidence type="ECO:0000256" key="1">
    <source>
        <dbReference type="ARBA" id="ARBA00022630"/>
    </source>
</evidence>
<evidence type="ECO:0000256" key="3">
    <source>
        <dbReference type="ARBA" id="ARBA00023002"/>
    </source>
</evidence>
<dbReference type="InterPro" id="IPR051704">
    <property type="entry name" value="FAD_aromatic-hydroxylase"/>
</dbReference>